<dbReference type="PRINTS" id="PR00131">
    <property type="entry name" value="GLHYDRLASE1"/>
</dbReference>
<dbReference type="InterPro" id="IPR001360">
    <property type="entry name" value="Glyco_hydro_1"/>
</dbReference>
<evidence type="ECO:0000313" key="5">
    <source>
        <dbReference type="Proteomes" id="UP000192223"/>
    </source>
</evidence>
<dbReference type="KEGG" id="apln:112906590"/>
<dbReference type="GO" id="GO:0005975">
    <property type="term" value="P:carbohydrate metabolic process"/>
    <property type="evidence" value="ECO:0007669"/>
    <property type="project" value="InterPro"/>
</dbReference>
<evidence type="ECO:0000256" key="1">
    <source>
        <dbReference type="ARBA" id="ARBA00010838"/>
    </source>
</evidence>
<dbReference type="Gene3D" id="3.20.20.80">
    <property type="entry name" value="Glycosidases"/>
    <property type="match status" value="1"/>
</dbReference>
<dbReference type="Pfam" id="PF00232">
    <property type="entry name" value="Glyco_hydro_1"/>
    <property type="match status" value="1"/>
</dbReference>
<protein>
    <submittedName>
        <fullName evidence="6">Myrosinase 1-like</fullName>
    </submittedName>
</protein>
<accession>A0A7F5RLP1</accession>
<proteinExistence type="inferred from homology"/>
<evidence type="ECO:0000256" key="2">
    <source>
        <dbReference type="ARBA" id="ARBA00022801"/>
    </source>
</evidence>
<dbReference type="InterPro" id="IPR017853">
    <property type="entry name" value="GH"/>
</dbReference>
<sequence length="72" mass="8806">MLDAIYEDNVNVRGYTAWSLMDNFEWMFGYAHRFGLYYVDLTDPQRPRTPKRSALYYKEIVRTRQLTYEKLK</sequence>
<dbReference type="PANTHER" id="PTHR10353">
    <property type="entry name" value="GLYCOSYL HYDROLASE"/>
    <property type="match status" value="1"/>
</dbReference>
<gene>
    <name evidence="6" type="primary">LOC112906590</name>
</gene>
<keyword evidence="3" id="KW-0326">Glycosidase</keyword>
<reference evidence="6" key="1">
    <citation type="submission" date="2025-08" db="UniProtKB">
        <authorList>
            <consortium name="RefSeq"/>
        </authorList>
    </citation>
    <scope>IDENTIFICATION</scope>
    <source>
        <tissue evidence="6">Entire body</tissue>
    </source>
</reference>
<dbReference type="SUPFAM" id="SSF51445">
    <property type="entry name" value="(Trans)glycosidases"/>
    <property type="match status" value="1"/>
</dbReference>
<evidence type="ECO:0000256" key="4">
    <source>
        <dbReference type="RuleBase" id="RU003690"/>
    </source>
</evidence>
<dbReference type="OrthoDB" id="65569at2759"/>
<dbReference type="RefSeq" id="XP_025836755.1">
    <property type="nucleotide sequence ID" value="XM_025980970.1"/>
</dbReference>
<comment type="similarity">
    <text evidence="1 4">Belongs to the glycosyl hydrolase 1 family.</text>
</comment>
<keyword evidence="5" id="KW-1185">Reference proteome</keyword>
<organism evidence="5 6">
    <name type="scientific">Agrilus planipennis</name>
    <name type="common">Emerald ash borer</name>
    <name type="synonym">Agrilus marcopoli</name>
    <dbReference type="NCBI Taxonomy" id="224129"/>
    <lineage>
        <taxon>Eukaryota</taxon>
        <taxon>Metazoa</taxon>
        <taxon>Ecdysozoa</taxon>
        <taxon>Arthropoda</taxon>
        <taxon>Hexapoda</taxon>
        <taxon>Insecta</taxon>
        <taxon>Pterygota</taxon>
        <taxon>Neoptera</taxon>
        <taxon>Endopterygota</taxon>
        <taxon>Coleoptera</taxon>
        <taxon>Polyphaga</taxon>
        <taxon>Elateriformia</taxon>
        <taxon>Buprestoidea</taxon>
        <taxon>Buprestidae</taxon>
        <taxon>Agrilinae</taxon>
        <taxon>Agrilus</taxon>
    </lineage>
</organism>
<name>A0A7F5RLP1_AGRPL</name>
<dbReference type="PANTHER" id="PTHR10353:SF36">
    <property type="entry name" value="LP05116P"/>
    <property type="match status" value="1"/>
</dbReference>
<dbReference type="Proteomes" id="UP000192223">
    <property type="component" value="Unplaced"/>
</dbReference>
<keyword evidence="2" id="KW-0378">Hydrolase</keyword>
<dbReference type="GeneID" id="112906590"/>
<evidence type="ECO:0000313" key="6">
    <source>
        <dbReference type="RefSeq" id="XP_025836755.1"/>
    </source>
</evidence>
<dbReference type="GO" id="GO:0008422">
    <property type="term" value="F:beta-glucosidase activity"/>
    <property type="evidence" value="ECO:0007669"/>
    <property type="project" value="TreeGrafter"/>
</dbReference>
<dbReference type="AlphaFoldDB" id="A0A7F5RLP1"/>
<evidence type="ECO:0000256" key="3">
    <source>
        <dbReference type="ARBA" id="ARBA00023295"/>
    </source>
</evidence>
<dbReference type="InParanoid" id="A0A7F5RLP1"/>